<keyword evidence="2" id="KW-0597">Phosphoprotein</keyword>
<evidence type="ECO:0000259" key="7">
    <source>
        <dbReference type="PROSITE" id="PS50975"/>
    </source>
</evidence>
<evidence type="ECO:0000256" key="1">
    <source>
        <dbReference type="ARBA" id="ARBA00008243"/>
    </source>
</evidence>
<dbReference type="GO" id="GO:0008021">
    <property type="term" value="C:synaptic vesicle"/>
    <property type="evidence" value="ECO:0007669"/>
    <property type="project" value="InterPro"/>
</dbReference>
<dbReference type="SUPFAM" id="SSF52440">
    <property type="entry name" value="PreATP-grasp domain"/>
    <property type="match status" value="1"/>
</dbReference>
<evidence type="ECO:0000256" key="3">
    <source>
        <dbReference type="ARBA" id="ARBA00023018"/>
    </source>
</evidence>
<dbReference type="GO" id="GO:0007269">
    <property type="term" value="P:neurotransmitter secretion"/>
    <property type="evidence" value="ECO:0007669"/>
    <property type="project" value="InterPro"/>
</dbReference>
<gene>
    <name evidence="8" type="ORF">L3Y34_005731</name>
</gene>
<organism evidence="8 9">
    <name type="scientific">Caenorhabditis briggsae</name>
    <dbReference type="NCBI Taxonomy" id="6238"/>
    <lineage>
        <taxon>Eukaryota</taxon>
        <taxon>Metazoa</taxon>
        <taxon>Ecdysozoa</taxon>
        <taxon>Nematoda</taxon>
        <taxon>Chromadorea</taxon>
        <taxon>Rhabditida</taxon>
        <taxon>Rhabditina</taxon>
        <taxon>Rhabditomorpha</taxon>
        <taxon>Rhabditoidea</taxon>
        <taxon>Rhabditidae</taxon>
        <taxon>Peloderinae</taxon>
        <taxon>Caenorhabditis</taxon>
    </lineage>
</organism>
<dbReference type="InterPro" id="IPR020898">
    <property type="entry name" value="Synapsin_ATP-bd_dom"/>
</dbReference>
<dbReference type="PROSITE" id="PS50975">
    <property type="entry name" value="ATP_GRASP"/>
    <property type="match status" value="1"/>
</dbReference>
<evidence type="ECO:0000313" key="9">
    <source>
        <dbReference type="Proteomes" id="UP000827892"/>
    </source>
</evidence>
<keyword evidence="5" id="KW-0547">Nucleotide-binding</keyword>
<dbReference type="Gene3D" id="3.30.470.20">
    <property type="entry name" value="ATP-grasp fold, B domain"/>
    <property type="match status" value="1"/>
</dbReference>
<keyword evidence="3" id="KW-0770">Synapse</keyword>
<protein>
    <recommendedName>
        <fullName evidence="7">ATP-grasp domain-containing protein</fullName>
    </recommendedName>
</protein>
<keyword evidence="5" id="KW-0067">ATP-binding</keyword>
<evidence type="ECO:0000313" key="8">
    <source>
        <dbReference type="EMBL" id="ULT98090.1"/>
    </source>
</evidence>
<name>A0AAE9IKU4_CAEBR</name>
<feature type="compositionally biased region" description="Pro residues" evidence="6">
    <location>
        <begin position="415"/>
        <end position="429"/>
    </location>
</feature>
<feature type="domain" description="ATP-grasp" evidence="7">
    <location>
        <begin position="187"/>
        <end position="371"/>
    </location>
</feature>
<dbReference type="InterPro" id="IPR011761">
    <property type="entry name" value="ATP-grasp"/>
</dbReference>
<evidence type="ECO:0000256" key="5">
    <source>
        <dbReference type="PROSITE-ProRule" id="PRU00409"/>
    </source>
</evidence>
<dbReference type="PANTHER" id="PTHR10841">
    <property type="entry name" value="SYNAPSIN"/>
    <property type="match status" value="1"/>
</dbReference>
<dbReference type="Gene3D" id="3.30.1490.20">
    <property type="entry name" value="ATP-grasp fold, A domain"/>
    <property type="match status" value="1"/>
</dbReference>
<accession>A0AAE9IKU4</accession>
<dbReference type="GO" id="GO:0005524">
    <property type="term" value="F:ATP binding"/>
    <property type="evidence" value="ECO:0007669"/>
    <property type="project" value="UniProtKB-UniRule"/>
</dbReference>
<dbReference type="AlphaFoldDB" id="A0AAE9IKU4"/>
<dbReference type="Gene3D" id="3.40.50.20">
    <property type="match status" value="1"/>
</dbReference>
<dbReference type="Pfam" id="PF02078">
    <property type="entry name" value="Synapsin"/>
    <property type="match status" value="1"/>
</dbReference>
<sequence length="489" mass="54501">MNFFKRKFSFSEDEGEPMDDVNTGPPSSFSFQSIANKVSNTISAPTSPAKSRESLAAALERSLNHDRSRGEPMMKDAKVLLVIDSHHVDWSKYFRNHTEFAIRVEQGDIDELDVMCTEKTCSVELNQPGKDIRVFTPSAVFLGAGATRCAQLKTIIRAFIAAHIPFLNSHTSAVAFLDKNNLKKQLKKITLSDGASIPMLPIVHYPHFHKFHQSQASTYPMIVSVNEGFQGIGKIKVNNHEELCDVEGMLQIMTKGDTEVEVQPFVDAKYDLHIQKIGHEYKTFIRRGICKHWKSNVGSSVLEQIATCERHKKYLKAITDHVGAMQICSIDILVSKEGREFVHDVNDVIAYFGESAEDDRRAASMLLRALVAPRVNATSPTENGHHAPVHQQSHQQSHHEVTSPTSSVSANGHHPGPPPVNRRLPPQPPSASTSSHHLPRGFSDKIEPRHKDHYDPPPPIPRTASKESVSYVDDTMGQLKRTFAGFFGE</sequence>
<feature type="region of interest" description="Disordered" evidence="6">
    <location>
        <begin position="377"/>
        <end position="469"/>
    </location>
</feature>
<dbReference type="PRINTS" id="PR01368">
    <property type="entry name" value="SYNAPSIN"/>
</dbReference>
<dbReference type="InterPro" id="IPR001359">
    <property type="entry name" value="Synapsin"/>
</dbReference>
<evidence type="ECO:0000256" key="2">
    <source>
        <dbReference type="ARBA" id="ARBA00022553"/>
    </source>
</evidence>
<dbReference type="InterPro" id="IPR013815">
    <property type="entry name" value="ATP_grasp_subdomain_1"/>
</dbReference>
<dbReference type="EMBL" id="CP090894">
    <property type="protein sequence ID" value="ULT98090.1"/>
    <property type="molecule type" value="Genomic_DNA"/>
</dbReference>
<dbReference type="InterPro" id="IPR016185">
    <property type="entry name" value="PreATP-grasp_dom_sf"/>
</dbReference>
<comment type="subcellular location">
    <subcellularLocation>
        <location evidence="4">Synapse</location>
    </subcellularLocation>
</comment>
<dbReference type="Proteomes" id="UP000827892">
    <property type="component" value="Chromosome IV"/>
</dbReference>
<evidence type="ECO:0000256" key="6">
    <source>
        <dbReference type="SAM" id="MobiDB-lite"/>
    </source>
</evidence>
<evidence type="ECO:0000256" key="4">
    <source>
        <dbReference type="ARBA" id="ARBA00034103"/>
    </source>
</evidence>
<feature type="compositionally biased region" description="Basic and acidic residues" evidence="6">
    <location>
        <begin position="442"/>
        <end position="455"/>
    </location>
</feature>
<comment type="similarity">
    <text evidence="1">Belongs to the synapsin family.</text>
</comment>
<dbReference type="InterPro" id="IPR020897">
    <property type="entry name" value="Synapsin_pre-ATP-grasp_dom"/>
</dbReference>
<dbReference type="PANTHER" id="PTHR10841:SF17">
    <property type="entry name" value="SYNAPSIN"/>
    <property type="match status" value="1"/>
</dbReference>
<dbReference type="SUPFAM" id="SSF56059">
    <property type="entry name" value="Glutathione synthetase ATP-binding domain-like"/>
    <property type="match status" value="1"/>
</dbReference>
<proteinExistence type="inferred from homology"/>
<dbReference type="Pfam" id="PF02750">
    <property type="entry name" value="Synapsin_C"/>
    <property type="match status" value="1"/>
</dbReference>
<reference evidence="8 9" key="1">
    <citation type="submission" date="2022-05" db="EMBL/GenBank/DDBJ databases">
        <title>Chromosome-level reference genomes for two strains of Caenorhabditis briggsae: an improved platform for comparative genomics.</title>
        <authorList>
            <person name="Stevens L."/>
            <person name="Andersen E.C."/>
        </authorList>
    </citation>
    <scope>NUCLEOTIDE SEQUENCE [LARGE SCALE GENOMIC DNA]</scope>
    <source>
        <strain evidence="8">QX1410_ONT</strain>
        <tissue evidence="8">Whole-organism</tissue>
    </source>
</reference>
<dbReference type="GO" id="GO:0046872">
    <property type="term" value="F:metal ion binding"/>
    <property type="evidence" value="ECO:0007669"/>
    <property type="project" value="InterPro"/>
</dbReference>